<dbReference type="Gene3D" id="3.40.1790.10">
    <property type="entry name" value="Indigoidine synthase domain"/>
    <property type="match status" value="1"/>
</dbReference>
<feature type="compositionally biased region" description="Acidic residues" evidence="6">
    <location>
        <begin position="126"/>
        <end position="139"/>
    </location>
</feature>
<dbReference type="InterPro" id="IPR029056">
    <property type="entry name" value="Ribokinase-like"/>
</dbReference>
<dbReference type="InterPro" id="IPR007342">
    <property type="entry name" value="PsuG"/>
</dbReference>
<protein>
    <recommendedName>
        <fullName evidence="7">Carbohydrate kinase PfkB domain-containing protein</fullName>
    </recommendedName>
</protein>
<dbReference type="EMBL" id="JABAHT010000053">
    <property type="protein sequence ID" value="KAF4667494.1"/>
    <property type="molecule type" value="Genomic_DNA"/>
</dbReference>
<dbReference type="PANTHER" id="PTHR42909">
    <property type="entry name" value="ZGC:136858"/>
    <property type="match status" value="1"/>
</dbReference>
<keyword evidence="3" id="KW-0464">Manganese</keyword>
<keyword evidence="5" id="KW-0326">Glycosidase</keyword>
<keyword evidence="4" id="KW-0456">Lyase</keyword>
<evidence type="ECO:0000256" key="6">
    <source>
        <dbReference type="SAM" id="MobiDB-lite"/>
    </source>
</evidence>
<feature type="domain" description="Carbohydrate kinase PfkB" evidence="7">
    <location>
        <begin position="2319"/>
        <end position="2577"/>
    </location>
</feature>
<dbReference type="InterPro" id="IPR022830">
    <property type="entry name" value="Indigdn_synthA-like"/>
</dbReference>
<organism evidence="8 9">
    <name type="scientific">Perkinsus olseni</name>
    <name type="common">Perkinsus atlanticus</name>
    <dbReference type="NCBI Taxonomy" id="32597"/>
    <lineage>
        <taxon>Eukaryota</taxon>
        <taxon>Sar</taxon>
        <taxon>Alveolata</taxon>
        <taxon>Perkinsozoa</taxon>
        <taxon>Perkinsea</taxon>
        <taxon>Perkinsida</taxon>
        <taxon>Perkinsidae</taxon>
        <taxon>Perkinsus</taxon>
    </lineage>
</organism>
<dbReference type="Pfam" id="PF00294">
    <property type="entry name" value="PfkB"/>
    <property type="match status" value="1"/>
</dbReference>
<comment type="caution">
    <text evidence="8">The sequence shown here is derived from an EMBL/GenBank/DDBJ whole genome shotgun (WGS) entry which is preliminary data.</text>
</comment>
<accession>A0A7J6M7J4</accession>
<feature type="compositionally biased region" description="Basic and acidic residues" evidence="6">
    <location>
        <begin position="272"/>
        <end position="281"/>
    </location>
</feature>
<dbReference type="OrthoDB" id="443857at2759"/>
<evidence type="ECO:0000256" key="5">
    <source>
        <dbReference type="ARBA" id="ARBA00023295"/>
    </source>
</evidence>
<keyword evidence="1" id="KW-0479">Metal-binding</keyword>
<dbReference type="Gene3D" id="3.40.1190.20">
    <property type="match status" value="1"/>
</dbReference>
<keyword evidence="2" id="KW-0378">Hydrolase</keyword>
<feature type="compositionally biased region" description="Acidic residues" evidence="6">
    <location>
        <begin position="147"/>
        <end position="166"/>
    </location>
</feature>
<dbReference type="HAMAP" id="MF_01876">
    <property type="entry name" value="PsiMP_glycosidase"/>
    <property type="match status" value="1"/>
</dbReference>
<feature type="region of interest" description="Disordered" evidence="6">
    <location>
        <begin position="265"/>
        <end position="287"/>
    </location>
</feature>
<evidence type="ECO:0000313" key="8">
    <source>
        <dbReference type="EMBL" id="KAF4667494.1"/>
    </source>
</evidence>
<dbReference type="InterPro" id="IPR011611">
    <property type="entry name" value="PfkB_dom"/>
</dbReference>
<dbReference type="SUPFAM" id="SSF110581">
    <property type="entry name" value="Indigoidine synthase A-like"/>
    <property type="match status" value="1"/>
</dbReference>
<reference evidence="8 9" key="1">
    <citation type="submission" date="2020-04" db="EMBL/GenBank/DDBJ databases">
        <title>Perkinsus olseni comparative genomics.</title>
        <authorList>
            <person name="Bogema D.R."/>
        </authorList>
    </citation>
    <scope>NUCLEOTIDE SEQUENCE [LARGE SCALE GENOMIC DNA]</scope>
    <source>
        <strain evidence="8">ATCC PRA-179</strain>
    </source>
</reference>
<dbReference type="GO" id="GO:0046872">
    <property type="term" value="F:metal ion binding"/>
    <property type="evidence" value="ECO:0007669"/>
    <property type="project" value="UniProtKB-KW"/>
</dbReference>
<evidence type="ECO:0000256" key="1">
    <source>
        <dbReference type="ARBA" id="ARBA00022723"/>
    </source>
</evidence>
<dbReference type="PANTHER" id="PTHR42909:SF1">
    <property type="entry name" value="CARBOHYDRATE KINASE PFKB DOMAIN-CONTAINING PROTEIN"/>
    <property type="match status" value="1"/>
</dbReference>
<feature type="compositionally biased region" description="Acidic residues" evidence="6">
    <location>
        <begin position="176"/>
        <end position="217"/>
    </location>
</feature>
<dbReference type="Proteomes" id="UP000570595">
    <property type="component" value="Unassembled WGS sequence"/>
</dbReference>
<feature type="region of interest" description="Disordered" evidence="6">
    <location>
        <begin position="99"/>
        <end position="244"/>
    </location>
</feature>
<dbReference type="GO" id="GO:0016798">
    <property type="term" value="F:hydrolase activity, acting on glycosyl bonds"/>
    <property type="evidence" value="ECO:0007669"/>
    <property type="project" value="UniProtKB-KW"/>
</dbReference>
<evidence type="ECO:0000256" key="2">
    <source>
        <dbReference type="ARBA" id="ARBA00022801"/>
    </source>
</evidence>
<dbReference type="GO" id="GO:0004730">
    <property type="term" value="F:pseudouridylate synthase activity"/>
    <property type="evidence" value="ECO:0007669"/>
    <property type="project" value="InterPro"/>
</dbReference>
<dbReference type="GO" id="GO:0005737">
    <property type="term" value="C:cytoplasm"/>
    <property type="evidence" value="ECO:0007669"/>
    <property type="project" value="TreeGrafter"/>
</dbReference>
<name>A0A7J6M7J4_PEROL</name>
<proteinExistence type="inferred from homology"/>
<sequence length="2691" mass="292305">MSERIRSRDPLRSPTPSSYSPLPKQPREASPTVNRDEENSLIWANCSTSAVGQDVIAEAGADGESLSFGCLQGYIPSPITEADSGVGEECVAKAVEGVEVSRGSLDSGEEAEMVGAADESSVREAGDEESEMDSDEDSQEGDREGENQSDGEDEDEYDDDDEEEEKGDSQAGEHQVEEEDADTPGEVEENWPEDEEENEDDSERAEDDDDGEWVEEDVVGRAEGDKEEAEDGVEEWRPGGQGVVVLGGEHDEEGEDLDTVVLPEGHQAGGRQDTDPLHVTDVDDMTPADSTQETVKMTELERPEAPFPRNAAEARLLLEKLTEEGSGLSVSTPFLHSFIDHFITALPEDICSSITEVKTYSNLQEMAMVIRHTLRELQRRREAIPATFDILKAEVELSDELRRMCTFIQTEEQQLTLEHWGKFRRLSTPSVCRNLAKSGRLRKLVQVTCRHARELSRDQWVELCLLLEINEANLEKVGEVLVPWVKHFVVPYVGNLSGGLGTVAAVADHLKALVEWATTAALDNAVDSTAGYAFAVDLLGGVISSVQKAVALPDVEVPLSRTPLHWAALGHLRGLMDKTTFLCDAEKLLKRLDLCLEVRQSFGIPVNLSDIPEDAKLRREWFGRAGLELLKRVPTEQIRSIVEESLYPLGQRMDLDCPIEEAVTNILARYAARDLAEDSVDQTAPADFARVMAVFVCMRTDSSRARILPHLVWIAVRCAASDAVDDGAAASSELGEAERICEEAEEWDLDAEDRAGVAANKMRILLHKESRPHLPYDSVSAAPDALDAMLPTPQVVFLTVTHLATREDDGAFRAALRIADECRRAREEEDGHPRDKLLARFGKCICPSNVFSTRLMSIVECSLAGDATTEAHMLEAIAKASAVFLDTLPFESQLSGLRSCIALLWARCGEPSPHLPIYCKAGIMLAKIALTEGTDIVIQERGRCFRRSLSLAEEFGLEALPKDLWYSSRTEEADGGEGSDEDGIMSGGALAPAGQRARMKLEQLFRNAVTSASPEAEATGGCRYSRLSELLGIPRRTASYILASNGANEPAPDSVAAHDGSMSRLLTDGSTRSCQRALEYIHHQLEERLLPMVEHENFSHVERPMVDELSALANLMARLASLCDTSMLVDEELLETGRRLQLATRLVAASDAVNEESHLTGYKSLLHSVMKWCSSPSSLIPAVEAFRTAVEVACGADLDDSAVEGEEVEDDSFFSDILASQNWAIAAEVAGSRRLDVLVEWLRRITSNVGEQDALLMLILGLSLPETVSEETFDKAIAERRASGQASVASFLAGTASWLPLLREFIAEDALEQEVSRLQLADTCTELTVVDATMAEPQPGAIVKAFENDAYTLFARKCLQDRWAIYCSELSVEVDPVRLGEGKPEYLWPLISRLSAAGAELESVQVLAKDFQLPQWEASLLWCSTVIQRHSVAKLDQAWTELDQLLTAYRTETLRVIECEILGVVHDLTVIEMALDRLPEGPFTAHRFAAKAIRNYETQAGTVGNLTLRKMVEDPQCALMAELMDRNFSTVEAILAVIGPESAAGFVSDASEYILHHSERQSNGVLAVVYGVGVSEADGCLRVENRLSTEPDHWTIAITEQLLQLVDKLKEMPARAAEILKALSGMLPVCVDKLRVWQRMKALEKEGAPRHISSAEINALETRILLRGYPKFASFEPVLVELGPWTCAEAIGYTGLVEDETADEAYELLTEVLALNRVKLGVTMRELADKWVKTPGKHEPWMELVKFRREEAPKCGVDIFDRGQIDRDDIQRVVNLLSRYKQATDLAKVMVMLTIFFECGPTSTPASRSRAGEIVLLISDISDIESGYNHEVDFLAPIRAFYAYVDAAGRVLGDSVVRALPTSDATFAKSNKKQIAKTVLTAGTVHAAEFAAALLLDYSEDLGCDSETCALLCEVLGLLPKDTAVGVVRKLIASGQLSALPYHRNLNLLLAKLGFEYSESSLGPLLRASVPWVEEEEDTLRDAVVFLRGVFTRQLPDFMDLSEEVAKALASNGPVVALESTIITHGMPYPQNLQSALEVERVVREAGSIPATIAIMKGRVKVGLAESEINEIAERGPSKCSKVSIRDIGLVMANEGYGSTTVAATMRIAAMAGIRIFATGGIGGVHRGVESTWDVSADLTELGSTPVAVVCAGAKSVLDLPKTLEFLETEGVPVLGWGTDIFPAFFTRDSGLRTSGRVDDADHAAKFLAASDRFFAKPRYKRPGCIIGCPVPETGAADMERIEVCTKKALKEAENKGIQGAAVTPFLLKRINELTGGESLAANLSLIENNAKVASQIAVAYQKLRRGGRREVAGGPRAVAVLGGIAMDITAKASDPTSAGAQESTVPGFLSMSSGGVGLSLAESMAMLGATPGLISAVGRDSHGEALMQRLREIGVPTTNVKELSTESTGTCTLVLDGRGELISGVAAMDIFDRLVHPLVNIPKVLRQEAMSQLRVLLVDANMPRDTIARAAKACRSRGVECWLDPVSTVKAAVRAGKASDTGEEILSSIDLISPNMRELAVLASSYLYPSQIKVEPLRKDEVIQWGLATATLLLEKSSVRRVLASFGKHGVLLVAKEPLSLLPSTITSLCRSIGGTLRMKALATASPNTVALHYVSDPIDNMVSSTGAGDNLLAGAAWAYACQGVSVEKAVMVGMATARMSLFSESACHPDLSSEEVEHLLSEGAATSKL</sequence>
<feature type="region of interest" description="Disordered" evidence="6">
    <location>
        <begin position="1"/>
        <end position="38"/>
    </location>
</feature>
<feature type="compositionally biased region" description="Basic and acidic residues" evidence="6">
    <location>
        <begin position="1"/>
        <end position="11"/>
    </location>
</feature>
<dbReference type="SUPFAM" id="SSF53613">
    <property type="entry name" value="Ribokinase-like"/>
    <property type="match status" value="1"/>
</dbReference>
<evidence type="ECO:0000313" key="9">
    <source>
        <dbReference type="Proteomes" id="UP000570595"/>
    </source>
</evidence>
<evidence type="ECO:0000256" key="4">
    <source>
        <dbReference type="ARBA" id="ARBA00023239"/>
    </source>
</evidence>
<gene>
    <name evidence="8" type="ORF">FOZ61_008209</name>
</gene>
<evidence type="ECO:0000256" key="3">
    <source>
        <dbReference type="ARBA" id="ARBA00023211"/>
    </source>
</evidence>
<evidence type="ECO:0000259" key="7">
    <source>
        <dbReference type="Pfam" id="PF00294"/>
    </source>
</evidence>
<dbReference type="Pfam" id="PF04227">
    <property type="entry name" value="Indigoidine_A"/>
    <property type="match status" value="1"/>
</dbReference>